<evidence type="ECO:0000256" key="13">
    <source>
        <dbReference type="ARBA" id="ARBA00022889"/>
    </source>
</evidence>
<evidence type="ECO:0000256" key="16">
    <source>
        <dbReference type="ARBA" id="ARBA00023242"/>
    </source>
</evidence>
<evidence type="ECO:0000256" key="14">
    <source>
        <dbReference type="ARBA" id="ARBA00022990"/>
    </source>
</evidence>
<evidence type="ECO:0000256" key="4">
    <source>
        <dbReference type="ARBA" id="ARBA00004613"/>
    </source>
</evidence>
<evidence type="ECO:0000256" key="9">
    <source>
        <dbReference type="ARBA" id="ARBA00022723"/>
    </source>
</evidence>
<sequence length="120" mass="13656">MSELEKAVVALIDVFHQYSGREGDKHKLKKSELKELINSELSHFLEEIKEQEVVDKVMETLDSDGDGECDFQEFMAFVAMVTTKTDTQFLQRRRARRAGQWRQGFGRTVGAELSGCVVAN</sequence>
<dbReference type="PROSITE" id="PS00303">
    <property type="entry name" value="S100_CABP"/>
    <property type="match status" value="1"/>
</dbReference>
<dbReference type="FunFam" id="1.10.238.10:FF:000044">
    <property type="entry name" value="Protein S100"/>
    <property type="match status" value="1"/>
</dbReference>
<keyword evidence="21" id="KW-1185">Reference proteome</keyword>
<keyword evidence="6" id="KW-1003">Cell membrane</keyword>
<keyword evidence="12 18" id="KW-0106">Calcium</keyword>
<gene>
    <name evidence="20" type="primary">S100B</name>
</gene>
<evidence type="ECO:0000256" key="10">
    <source>
        <dbReference type="ARBA" id="ARBA00022737"/>
    </source>
</evidence>
<accession>A0A8W4F6X4</accession>
<evidence type="ECO:0000256" key="3">
    <source>
        <dbReference type="ARBA" id="ARBA00004496"/>
    </source>
</evidence>
<dbReference type="PANTHER" id="PTHR11639">
    <property type="entry name" value="S100 CALCIUM-BINDING PROTEIN"/>
    <property type="match status" value="1"/>
</dbReference>
<dbReference type="Pfam" id="PF00036">
    <property type="entry name" value="EF-hand_1"/>
    <property type="match status" value="1"/>
</dbReference>
<feature type="domain" description="EF-hand" evidence="19">
    <location>
        <begin position="49"/>
        <end position="84"/>
    </location>
</feature>
<dbReference type="SUPFAM" id="SSF47473">
    <property type="entry name" value="EF-hand"/>
    <property type="match status" value="1"/>
</dbReference>
<dbReference type="GO" id="GO:0005634">
    <property type="term" value="C:nucleus"/>
    <property type="evidence" value="ECO:0007669"/>
    <property type="project" value="UniProtKB-SubCell"/>
</dbReference>
<dbReference type="InterPro" id="IPR013787">
    <property type="entry name" value="S100_Ca-bd_sub"/>
</dbReference>
<comment type="similarity">
    <text evidence="5 18">Belongs to the S-100 family.</text>
</comment>
<keyword evidence="7" id="KW-0963">Cytoplasm</keyword>
<protein>
    <recommendedName>
        <fullName evidence="18">Protein S100</fullName>
    </recommendedName>
    <alternativeName>
        <fullName evidence="18">S100 calcium-binding protein</fullName>
    </alternativeName>
</protein>
<keyword evidence="8" id="KW-0964">Secreted</keyword>
<evidence type="ECO:0000313" key="20">
    <source>
        <dbReference type="Ensembl" id="ENSSSCP00000074965.1"/>
    </source>
</evidence>
<dbReference type="PROSITE" id="PS00018">
    <property type="entry name" value="EF_HAND_1"/>
    <property type="match status" value="1"/>
</dbReference>
<keyword evidence="16" id="KW-0539">Nucleus</keyword>
<dbReference type="PROSITE" id="PS50222">
    <property type="entry name" value="EF_HAND_2"/>
    <property type="match status" value="1"/>
</dbReference>
<dbReference type="GO" id="GO:0005576">
    <property type="term" value="C:extracellular region"/>
    <property type="evidence" value="ECO:0007669"/>
    <property type="project" value="UniProtKB-SubCell"/>
</dbReference>
<evidence type="ECO:0000256" key="7">
    <source>
        <dbReference type="ARBA" id="ARBA00022490"/>
    </source>
</evidence>
<comment type="subcellular location">
    <subcellularLocation>
        <location evidence="2">Cell membrane</location>
        <topology evidence="2">Peripheral membrane protein</topology>
    </subcellularLocation>
    <subcellularLocation>
        <location evidence="3">Cytoplasm</location>
    </subcellularLocation>
    <subcellularLocation>
        <location evidence="1">Nucleus</location>
    </subcellularLocation>
    <subcellularLocation>
        <location evidence="4">Secreted</location>
    </subcellularLocation>
</comment>
<evidence type="ECO:0000256" key="6">
    <source>
        <dbReference type="ARBA" id="ARBA00022475"/>
    </source>
</evidence>
<keyword evidence="15" id="KW-0472">Membrane</keyword>
<reference evidence="20" key="3">
    <citation type="submission" date="2025-09" db="UniProtKB">
        <authorList>
            <consortium name="Ensembl"/>
        </authorList>
    </citation>
    <scope>IDENTIFICATION</scope>
</reference>
<dbReference type="InterPro" id="IPR001751">
    <property type="entry name" value="S100/CaBP7/8-like_CS"/>
</dbReference>
<dbReference type="Pfam" id="PF01023">
    <property type="entry name" value="S_100"/>
    <property type="match status" value="1"/>
</dbReference>
<evidence type="ECO:0000256" key="11">
    <source>
        <dbReference type="ARBA" id="ARBA00022833"/>
    </source>
</evidence>
<evidence type="ECO:0000313" key="21">
    <source>
        <dbReference type="Proteomes" id="UP000008227"/>
    </source>
</evidence>
<keyword evidence="10" id="KW-0677">Repeat</keyword>
<dbReference type="GeneTree" id="ENSGT00940000161997"/>
<reference evidence="20" key="1">
    <citation type="journal article" date="2020" name="Gigascience">
        <title>An improved pig reference genome sequence to enable pig genetics and genomics research.</title>
        <authorList>
            <person name="Warr A."/>
            <person name="Affara N."/>
            <person name="Aken B."/>
            <person name="Beiki H."/>
            <person name="Bickhart D.M."/>
            <person name="Billis K."/>
            <person name="Chow W."/>
            <person name="Eory L."/>
            <person name="Finlayson H.A."/>
            <person name="Flicek P."/>
            <person name="Giron C.G."/>
            <person name="Griffin D.K."/>
            <person name="Hall R."/>
            <person name="Hannum G."/>
            <person name="Hourlier T."/>
            <person name="Howe K."/>
            <person name="Hume D.A."/>
            <person name="Izuogu O."/>
            <person name="Kim K."/>
            <person name="Koren S."/>
            <person name="Liu H."/>
            <person name="Manchanda N."/>
            <person name="Martin F.J."/>
            <person name="Nonneman D.J."/>
            <person name="O'Connor R.E."/>
            <person name="Phillippy A.M."/>
            <person name="Rohrer G.A."/>
            <person name="Rosen B.D."/>
            <person name="Rund L.A."/>
            <person name="Sargent C.A."/>
            <person name="Schook L.B."/>
            <person name="Schroeder S.G."/>
            <person name="Schwartz A.S."/>
            <person name="Skinner B.M."/>
            <person name="Talbot R."/>
            <person name="Tseng E."/>
            <person name="Tuggle C.K."/>
            <person name="Watson M."/>
            <person name="Smith T.P.L."/>
            <person name="Archibald A.L."/>
        </authorList>
    </citation>
    <scope>NUCLEOTIDE SEQUENCE [LARGE SCALE GENOMIC DNA]</scope>
    <source>
        <strain evidence="20">Duroc</strain>
    </source>
</reference>
<dbReference type="GO" id="GO:0005509">
    <property type="term" value="F:calcium ion binding"/>
    <property type="evidence" value="ECO:0007669"/>
    <property type="project" value="InterPro"/>
</dbReference>
<keyword evidence="11" id="KW-0862">Zinc</keyword>
<dbReference type="InterPro" id="IPR028481">
    <property type="entry name" value="S100-B"/>
</dbReference>
<dbReference type="SMART" id="SM01394">
    <property type="entry name" value="S_100"/>
    <property type="match status" value="1"/>
</dbReference>
<dbReference type="GO" id="GO:0007155">
    <property type="term" value="P:cell adhesion"/>
    <property type="evidence" value="ECO:0007669"/>
    <property type="project" value="UniProtKB-KW"/>
</dbReference>
<dbReference type="CDD" id="cd05027">
    <property type="entry name" value="S-100B"/>
    <property type="match status" value="1"/>
</dbReference>
<evidence type="ECO:0000256" key="12">
    <source>
        <dbReference type="ARBA" id="ARBA00022837"/>
    </source>
</evidence>
<evidence type="ECO:0000256" key="15">
    <source>
        <dbReference type="ARBA" id="ARBA00023136"/>
    </source>
</evidence>
<evidence type="ECO:0000256" key="8">
    <source>
        <dbReference type="ARBA" id="ARBA00022525"/>
    </source>
</evidence>
<evidence type="ECO:0000256" key="17">
    <source>
        <dbReference type="ARBA" id="ARBA00047135"/>
    </source>
</evidence>
<dbReference type="InterPro" id="IPR011992">
    <property type="entry name" value="EF-hand-dom_pair"/>
</dbReference>
<organism evidence="20 21">
    <name type="scientific">Sus scrofa</name>
    <name type="common">Pig</name>
    <dbReference type="NCBI Taxonomy" id="9823"/>
    <lineage>
        <taxon>Eukaryota</taxon>
        <taxon>Metazoa</taxon>
        <taxon>Chordata</taxon>
        <taxon>Craniata</taxon>
        <taxon>Vertebrata</taxon>
        <taxon>Euteleostomi</taxon>
        <taxon>Mammalia</taxon>
        <taxon>Eutheria</taxon>
        <taxon>Laurasiatheria</taxon>
        <taxon>Artiodactyla</taxon>
        <taxon>Suina</taxon>
        <taxon>Suidae</taxon>
        <taxon>Sus</taxon>
    </lineage>
</organism>
<dbReference type="PANTHER" id="PTHR11639:SF134">
    <property type="entry name" value="PROTEIN S100-A1-RELATED"/>
    <property type="match status" value="1"/>
</dbReference>
<keyword evidence="14" id="KW-0007">Acetylation</keyword>
<proteinExistence type="inferred from homology"/>
<dbReference type="GO" id="GO:0005886">
    <property type="term" value="C:plasma membrane"/>
    <property type="evidence" value="ECO:0007669"/>
    <property type="project" value="UniProtKB-SubCell"/>
</dbReference>
<evidence type="ECO:0000259" key="19">
    <source>
        <dbReference type="PROSITE" id="PS50222"/>
    </source>
</evidence>
<evidence type="ECO:0000256" key="5">
    <source>
        <dbReference type="ARBA" id="ARBA00007323"/>
    </source>
</evidence>
<dbReference type="Gene3D" id="1.10.238.10">
    <property type="entry name" value="EF-hand"/>
    <property type="match status" value="1"/>
</dbReference>
<evidence type="ECO:0000256" key="2">
    <source>
        <dbReference type="ARBA" id="ARBA00004202"/>
    </source>
</evidence>
<keyword evidence="9 18" id="KW-0479">Metal-binding</keyword>
<dbReference type="AlphaFoldDB" id="A0A8W4F6X4"/>
<reference evidence="20" key="2">
    <citation type="submission" date="2025-08" db="UniProtKB">
        <authorList>
            <consortium name="Ensembl"/>
        </authorList>
    </citation>
    <scope>IDENTIFICATION</scope>
</reference>
<name>A0A8W4F6X4_PIG</name>
<evidence type="ECO:0000256" key="18">
    <source>
        <dbReference type="RuleBase" id="RU361184"/>
    </source>
</evidence>
<dbReference type="Ensembl" id="ENSSSCT00000085290.2">
    <property type="protein sequence ID" value="ENSSSCP00000074965.1"/>
    <property type="gene ID" value="ENSSSCG00000026140.4"/>
</dbReference>
<dbReference type="InterPro" id="IPR002048">
    <property type="entry name" value="EF_hand_dom"/>
</dbReference>
<keyword evidence="13" id="KW-0130">Cell adhesion</keyword>
<dbReference type="InterPro" id="IPR018247">
    <property type="entry name" value="EF_Hand_1_Ca_BS"/>
</dbReference>
<dbReference type="GO" id="GO:0008270">
    <property type="term" value="F:zinc ion binding"/>
    <property type="evidence" value="ECO:0007669"/>
    <property type="project" value="InterPro"/>
</dbReference>
<evidence type="ECO:0000256" key="1">
    <source>
        <dbReference type="ARBA" id="ARBA00004123"/>
    </source>
</evidence>
<dbReference type="SMART" id="SM00054">
    <property type="entry name" value="EFh"/>
    <property type="match status" value="1"/>
</dbReference>
<dbReference type="Proteomes" id="UP000008227">
    <property type="component" value="Unassembled WGS sequence"/>
</dbReference>
<comment type="subunit">
    <text evidence="17">Dimer of either two alpha chains, or two beta chains, or one alpha and one beta chain. The S100B dimer binds two molecules of STK38. Interacts with CACYBP in a calcium-dependent manner. Interacts with ATAD3A; this interaction probably occurs in the cytosol prior to ATAD3A mitochondrial targeting. Interacts with S100A6. The S100B dimer interacts with two molecules of CAPZA1. Interacts with AGER. Interacts with PPP5C (via TPR repeats); the interaction is calcium-dependent and modulates PPP5C activity. Interacts with TPPP; this interaction inhibits TPPP dimerization. Interacts with isoform CLSTN3beta of CLSTN3; interaction promotes secretion.</text>
</comment>
<dbReference type="GO" id="GO:0005737">
    <property type="term" value="C:cytoplasm"/>
    <property type="evidence" value="ECO:0007669"/>
    <property type="project" value="UniProtKB-SubCell"/>
</dbReference>